<dbReference type="Pfam" id="PF00089">
    <property type="entry name" value="Trypsin"/>
    <property type="match status" value="1"/>
</dbReference>
<organism evidence="6 7">
    <name type="scientific">Trichuris muris</name>
    <name type="common">Mouse whipworm</name>
    <dbReference type="NCBI Taxonomy" id="70415"/>
    <lineage>
        <taxon>Eukaryota</taxon>
        <taxon>Metazoa</taxon>
        <taxon>Ecdysozoa</taxon>
        <taxon>Nematoda</taxon>
        <taxon>Enoplea</taxon>
        <taxon>Dorylaimia</taxon>
        <taxon>Trichinellida</taxon>
        <taxon>Trichuridae</taxon>
        <taxon>Trichuris</taxon>
    </lineage>
</organism>
<dbReference type="PANTHER" id="PTHR24256">
    <property type="entry name" value="TRYPTASE-RELATED"/>
    <property type="match status" value="1"/>
</dbReference>
<dbReference type="SMR" id="A0A5S6QK67"/>
<dbReference type="Gene3D" id="2.40.10.10">
    <property type="entry name" value="Trypsin-like serine proteases"/>
    <property type="match status" value="2"/>
</dbReference>
<dbReference type="InterPro" id="IPR009003">
    <property type="entry name" value="Peptidase_S1_PA"/>
</dbReference>
<sequence length="789" mass="87092">MQRLIALLPIVAWVSLLTEQVHSFECGYPRAFGGGQLSSYVQDKDGLTFPWTVAIIRSYGKYLCLGSIVPEETDSAKSKNSSNIILTAGNCLRKSHGKSWGKPKRYAVVAGISRYSFFSRGEKTHAKYVRITQFKTGGNDQIWDGVAALYLKKPLIFGKYISPVCLALPSFQPSEKMECYVTQYSNKRFNEDPVGVVPGAQCDFGQFPELARVGGICAIKKMEKKRKYLGSPLVCFVRGRAFQYGIYLSELVLSDRLSVQTRTLNYFAPLNAFLPGGTPELQPIILGKPDGDSSSSSSSSEEKPCPPPSNSAVPLPGKPHCELRPSRKPERPSSSASYTSSSAEENDGPANVILPPIRPELQITRPVPSTSSSDESVKAPVRPPTFIKKDETSSPSYSSSSSASSSSDEQRLPTRPAIPVPPPDYPTHPIHPIPPRPNYPPPPPPDYPTAPIHPIHPIPPRPNYPPPPPPDYPTAPTYPIHPIPPRPNYPPPPPPARQPRCGDTSVLGKRLDLYVHGKNSPTSFPWDALIATKMIGTVKCLGSLIHSDSAEKPANASDLILTSGYCFHQERYGQWLDVSKKVVYVAPGKYSRLSKSGIKRQIRSGFSYGIPYGSEYIREGIALLKLDRPVSLAEGALPICMAPIGSQPSPTALCYYSRFYKSADRIYEELAQFHQPRRCLETKYKTTPGFEGLCTREPKKRRTVQQGAPLICIENGQAAQYGVYLTPMMSKYENVKHWFGFYSEMRVVYHALSDDRINRVPENIPVTHQQVTQRSSSSSSMSSSSIETL</sequence>
<evidence type="ECO:0000313" key="6">
    <source>
        <dbReference type="Proteomes" id="UP000046395"/>
    </source>
</evidence>
<dbReference type="GO" id="GO:0006508">
    <property type="term" value="P:proteolysis"/>
    <property type="evidence" value="ECO:0007669"/>
    <property type="project" value="InterPro"/>
</dbReference>
<feature type="region of interest" description="Disordered" evidence="3">
    <location>
        <begin position="765"/>
        <end position="789"/>
    </location>
</feature>
<feature type="domain" description="Peptidase S1" evidence="5">
    <location>
        <begin position="506"/>
        <end position="750"/>
    </location>
</feature>
<feature type="chain" id="PRO_5024321032" evidence="4">
    <location>
        <begin position="24"/>
        <end position="789"/>
    </location>
</feature>
<protein>
    <submittedName>
        <fullName evidence="7">Peptidase S1 domain-containing protein</fullName>
    </submittedName>
</protein>
<feature type="compositionally biased region" description="Pro residues" evidence="3">
    <location>
        <begin position="416"/>
        <end position="448"/>
    </location>
</feature>
<keyword evidence="4" id="KW-0732">Signal</keyword>
<dbReference type="GO" id="GO:0004252">
    <property type="term" value="F:serine-type endopeptidase activity"/>
    <property type="evidence" value="ECO:0007669"/>
    <property type="project" value="InterPro"/>
</dbReference>
<dbReference type="STRING" id="70415.A0A5S6QK67"/>
<accession>A0A5S6QK67</accession>
<dbReference type="InterPro" id="IPR051487">
    <property type="entry name" value="Ser/Thr_Proteases_Immune/Dev"/>
</dbReference>
<evidence type="ECO:0000256" key="4">
    <source>
        <dbReference type="SAM" id="SignalP"/>
    </source>
</evidence>
<evidence type="ECO:0000313" key="7">
    <source>
        <dbReference type="WBParaSite" id="TMUE_2000007575.1"/>
    </source>
</evidence>
<name>A0A5S6QK67_TRIMR</name>
<feature type="compositionally biased region" description="Low complexity" evidence="3">
    <location>
        <begin position="393"/>
        <end position="407"/>
    </location>
</feature>
<evidence type="ECO:0000256" key="2">
    <source>
        <dbReference type="ARBA" id="ARBA00024195"/>
    </source>
</evidence>
<evidence type="ECO:0000256" key="3">
    <source>
        <dbReference type="SAM" id="MobiDB-lite"/>
    </source>
</evidence>
<evidence type="ECO:0000259" key="5">
    <source>
        <dbReference type="PROSITE" id="PS50240"/>
    </source>
</evidence>
<feature type="compositionally biased region" description="Basic and acidic residues" evidence="3">
    <location>
        <begin position="319"/>
        <end position="331"/>
    </location>
</feature>
<dbReference type="SUPFAM" id="SSF50494">
    <property type="entry name" value="Trypsin-like serine proteases"/>
    <property type="match status" value="2"/>
</dbReference>
<dbReference type="Proteomes" id="UP000046395">
    <property type="component" value="Unassembled WGS sequence"/>
</dbReference>
<keyword evidence="6" id="KW-1185">Reference proteome</keyword>
<evidence type="ECO:0000256" key="1">
    <source>
        <dbReference type="ARBA" id="ARBA00023157"/>
    </source>
</evidence>
<feature type="compositionally biased region" description="Low complexity" evidence="3">
    <location>
        <begin position="332"/>
        <end position="343"/>
    </location>
</feature>
<feature type="compositionally biased region" description="Low complexity" evidence="3">
    <location>
        <begin position="775"/>
        <end position="789"/>
    </location>
</feature>
<dbReference type="InterPro" id="IPR043504">
    <property type="entry name" value="Peptidase_S1_PA_chymotrypsin"/>
</dbReference>
<reference evidence="7" key="1">
    <citation type="submission" date="2019-12" db="UniProtKB">
        <authorList>
            <consortium name="WormBaseParasite"/>
        </authorList>
    </citation>
    <scope>IDENTIFICATION</scope>
</reference>
<dbReference type="InterPro" id="IPR001254">
    <property type="entry name" value="Trypsin_dom"/>
</dbReference>
<feature type="compositionally biased region" description="Pro residues" evidence="3">
    <location>
        <begin position="479"/>
        <end position="497"/>
    </location>
</feature>
<feature type="signal peptide" evidence="4">
    <location>
        <begin position="1"/>
        <end position="23"/>
    </location>
</feature>
<dbReference type="PROSITE" id="PS50240">
    <property type="entry name" value="TRYPSIN_DOM"/>
    <property type="match status" value="2"/>
</dbReference>
<keyword evidence="1" id="KW-1015">Disulfide bond</keyword>
<feature type="compositionally biased region" description="Pro residues" evidence="3">
    <location>
        <begin position="454"/>
        <end position="473"/>
    </location>
</feature>
<dbReference type="AlphaFoldDB" id="A0A5S6QK67"/>
<comment type="similarity">
    <text evidence="2">Belongs to the peptidase S1 family. CLIP subfamily.</text>
</comment>
<feature type="region of interest" description="Disordered" evidence="3">
    <location>
        <begin position="281"/>
        <end position="504"/>
    </location>
</feature>
<dbReference type="WBParaSite" id="TMUE_2000007575.1">
    <property type="protein sequence ID" value="TMUE_2000007575.1"/>
    <property type="gene ID" value="WBGene00294464"/>
</dbReference>
<feature type="domain" description="Peptidase S1" evidence="5">
    <location>
        <begin position="32"/>
        <end position="362"/>
    </location>
</feature>
<proteinExistence type="inferred from homology"/>